<dbReference type="SUPFAM" id="SSF55785">
    <property type="entry name" value="PYP-like sensor domain (PAS domain)"/>
    <property type="match status" value="1"/>
</dbReference>
<dbReference type="PRINTS" id="PR01033">
    <property type="entry name" value="PHYTOCHROME"/>
</dbReference>
<evidence type="ECO:0000256" key="2">
    <source>
        <dbReference type="ARBA" id="ARBA00006402"/>
    </source>
</evidence>
<dbReference type="AlphaFoldDB" id="A0A518BCJ6"/>
<name>A0A518BCJ6_9BACT</name>
<dbReference type="GO" id="GO:0000155">
    <property type="term" value="F:phosphorelay sensor kinase activity"/>
    <property type="evidence" value="ECO:0007669"/>
    <property type="project" value="InterPro"/>
</dbReference>
<dbReference type="SUPFAM" id="SSF47384">
    <property type="entry name" value="Homodimeric domain of signal transducing histidine kinase"/>
    <property type="match status" value="1"/>
</dbReference>
<feature type="domain" description="Phytochrome chromophore attachment site" evidence="10">
    <location>
        <begin position="153"/>
        <end position="311"/>
    </location>
</feature>
<dbReference type="Gene3D" id="3.30.450.270">
    <property type="match status" value="1"/>
</dbReference>
<reference evidence="12 13" key="1">
    <citation type="submission" date="2019-02" db="EMBL/GenBank/DDBJ databases">
        <title>Deep-cultivation of Planctomycetes and their phenomic and genomic characterization uncovers novel biology.</title>
        <authorList>
            <person name="Wiegand S."/>
            <person name="Jogler M."/>
            <person name="Boedeker C."/>
            <person name="Pinto D."/>
            <person name="Vollmers J."/>
            <person name="Rivas-Marin E."/>
            <person name="Kohn T."/>
            <person name="Peeters S.H."/>
            <person name="Heuer A."/>
            <person name="Rast P."/>
            <person name="Oberbeckmann S."/>
            <person name="Bunk B."/>
            <person name="Jeske O."/>
            <person name="Meyerdierks A."/>
            <person name="Storesund J.E."/>
            <person name="Kallscheuer N."/>
            <person name="Luecker S."/>
            <person name="Lage O.M."/>
            <person name="Pohl T."/>
            <person name="Merkel B.J."/>
            <person name="Hornburger P."/>
            <person name="Mueller R.-W."/>
            <person name="Bruemmer F."/>
            <person name="Labrenz M."/>
            <person name="Spormann A.M."/>
            <person name="Op den Camp H."/>
            <person name="Overmann J."/>
            <person name="Amann R."/>
            <person name="Jetten M.S.M."/>
            <person name="Mascher T."/>
            <person name="Medema M.H."/>
            <person name="Devos D.P."/>
            <person name="Kaster A.-K."/>
            <person name="Ovreas L."/>
            <person name="Rohde M."/>
            <person name="Galperin M.Y."/>
            <person name="Jogler C."/>
        </authorList>
    </citation>
    <scope>NUCLEOTIDE SEQUENCE [LARGE SCALE GENOMIC DNA]</scope>
    <source>
        <strain evidence="12 13">Pan216</strain>
    </source>
</reference>
<dbReference type="Pfam" id="PF02518">
    <property type="entry name" value="HATPase_c"/>
    <property type="match status" value="1"/>
</dbReference>
<dbReference type="PROSITE" id="PS50046">
    <property type="entry name" value="PHYTOCHROME_2"/>
    <property type="match status" value="1"/>
</dbReference>
<dbReference type="EMBL" id="CP036279">
    <property type="protein sequence ID" value="QDU64706.1"/>
    <property type="molecule type" value="Genomic_DNA"/>
</dbReference>
<keyword evidence="8" id="KW-0157">Chromophore</keyword>
<dbReference type="InterPro" id="IPR001294">
    <property type="entry name" value="Phytochrome"/>
</dbReference>
<dbReference type="Proteomes" id="UP000317093">
    <property type="component" value="Chromosome"/>
</dbReference>
<dbReference type="InterPro" id="IPR050351">
    <property type="entry name" value="BphY/WalK/GraS-like"/>
</dbReference>
<dbReference type="Pfam" id="PF01590">
    <property type="entry name" value="GAF"/>
    <property type="match status" value="1"/>
</dbReference>
<organism evidence="12 13">
    <name type="scientific">Kolteria novifilia</name>
    <dbReference type="NCBI Taxonomy" id="2527975"/>
    <lineage>
        <taxon>Bacteria</taxon>
        <taxon>Pseudomonadati</taxon>
        <taxon>Planctomycetota</taxon>
        <taxon>Planctomycetia</taxon>
        <taxon>Kolteriales</taxon>
        <taxon>Kolteriaceae</taxon>
        <taxon>Kolteria</taxon>
    </lineage>
</organism>
<keyword evidence="5" id="KW-0716">Sensory transduction</keyword>
<dbReference type="InterPro" id="IPR035965">
    <property type="entry name" value="PAS-like_dom_sf"/>
</dbReference>
<dbReference type="Pfam" id="PF08446">
    <property type="entry name" value="PAS_2"/>
    <property type="match status" value="1"/>
</dbReference>
<dbReference type="InterPro" id="IPR003018">
    <property type="entry name" value="GAF"/>
</dbReference>
<keyword evidence="6 12" id="KW-0808">Transferase</keyword>
<evidence type="ECO:0000256" key="6">
    <source>
        <dbReference type="ARBA" id="ARBA00022679"/>
    </source>
</evidence>
<comment type="similarity">
    <text evidence="2">In the N-terminal section; belongs to the phytochrome family.</text>
</comment>
<accession>A0A518BCJ6</accession>
<dbReference type="PANTHER" id="PTHR42878:SF15">
    <property type="entry name" value="BACTERIOPHYTOCHROME"/>
    <property type="match status" value="1"/>
</dbReference>
<keyword evidence="9" id="KW-0675">Receptor</keyword>
<dbReference type="GO" id="GO:0007234">
    <property type="term" value="P:osmosensory signaling via phosphorelay pathway"/>
    <property type="evidence" value="ECO:0007669"/>
    <property type="project" value="TreeGrafter"/>
</dbReference>
<dbReference type="SMART" id="SM00388">
    <property type="entry name" value="HisKA"/>
    <property type="match status" value="1"/>
</dbReference>
<dbReference type="EC" id="2.7.13.3" evidence="3"/>
<evidence type="ECO:0000256" key="3">
    <source>
        <dbReference type="ARBA" id="ARBA00012438"/>
    </source>
</evidence>
<evidence type="ECO:0000259" key="11">
    <source>
        <dbReference type="PROSITE" id="PS50109"/>
    </source>
</evidence>
<dbReference type="InterPro" id="IPR013515">
    <property type="entry name" value="Phytochrome_cen-reg"/>
</dbReference>
<dbReference type="Gene3D" id="3.30.565.10">
    <property type="entry name" value="Histidine kinase-like ATPase, C-terminal domain"/>
    <property type="match status" value="1"/>
</dbReference>
<dbReference type="RefSeq" id="WP_145263089.1">
    <property type="nucleotide sequence ID" value="NZ_CP036279.1"/>
</dbReference>
<dbReference type="InterPro" id="IPR036097">
    <property type="entry name" value="HisK_dim/P_sf"/>
</dbReference>
<dbReference type="KEGG" id="knv:Pan216_55970"/>
<feature type="domain" description="Histidine kinase" evidence="11">
    <location>
        <begin position="527"/>
        <end position="738"/>
    </location>
</feature>
<dbReference type="OrthoDB" id="9766459at2"/>
<evidence type="ECO:0000259" key="10">
    <source>
        <dbReference type="PROSITE" id="PS50046"/>
    </source>
</evidence>
<dbReference type="Gene3D" id="3.30.450.20">
    <property type="entry name" value="PAS domain"/>
    <property type="match status" value="1"/>
</dbReference>
<dbReference type="InterPro" id="IPR003661">
    <property type="entry name" value="HisK_dim/P_dom"/>
</dbReference>
<dbReference type="InterPro" id="IPR036890">
    <property type="entry name" value="HATPase_C_sf"/>
</dbReference>
<dbReference type="SUPFAM" id="SSF55874">
    <property type="entry name" value="ATPase domain of HSP90 chaperone/DNA topoisomerase II/histidine kinase"/>
    <property type="match status" value="1"/>
</dbReference>
<dbReference type="GO" id="GO:0030295">
    <property type="term" value="F:protein kinase activator activity"/>
    <property type="evidence" value="ECO:0007669"/>
    <property type="project" value="TreeGrafter"/>
</dbReference>
<dbReference type="Pfam" id="PF00512">
    <property type="entry name" value="HisKA"/>
    <property type="match status" value="1"/>
</dbReference>
<dbReference type="GO" id="GO:0006355">
    <property type="term" value="P:regulation of DNA-templated transcription"/>
    <property type="evidence" value="ECO:0007669"/>
    <property type="project" value="InterPro"/>
</dbReference>
<dbReference type="InterPro" id="IPR003594">
    <property type="entry name" value="HATPase_dom"/>
</dbReference>
<evidence type="ECO:0000256" key="7">
    <source>
        <dbReference type="ARBA" id="ARBA00022777"/>
    </source>
</evidence>
<evidence type="ECO:0000256" key="5">
    <source>
        <dbReference type="ARBA" id="ARBA00022606"/>
    </source>
</evidence>
<comment type="catalytic activity">
    <reaction evidence="1">
        <text>ATP + protein L-histidine = ADP + protein N-phospho-L-histidine.</text>
        <dbReference type="EC" id="2.7.13.3"/>
    </reaction>
</comment>
<keyword evidence="13" id="KW-1185">Reference proteome</keyword>
<dbReference type="SUPFAM" id="SSF55781">
    <property type="entry name" value="GAF domain-like"/>
    <property type="match status" value="2"/>
</dbReference>
<sequence>MSMEEGRRLEGEMDLSPCDREPVRYLETIQPQGYLLALEPKTYRVVRASANCESLLPGPATSLFGRPIAECVGAGTFAHLTEQLAESSPGLVVPLPVAWCVEGHEEQFDGHAQSVEGAILLELEKLDGGPELSANQMRDLVGQGVARLGATKGIDELLQAAVAEIRKLTGFDRAMLYRFDADWSGTVVAEEAAESLEPYLDLRFPASDIPQPARELFALGRPRVIVDSQAEQVPILADASAESHQPLDLAHVRLRGLSPIHAEYLRNMGVGASSSFPLVVEGELWGLLSCHHGTPRRLSMNHQFACEMIIENLVSKLTARHAFAMLEMQRQSASTAQQILASIAEAKSLSEGLTLARPALFKLVEADGVAYYSHDGFQTMGRTPPREILTLLVQWLRVTSKPLVFESRCLSELLGVHPNDVRDACGVLAVALGSSFDNCLLWFRPEVVETVRWGGDPSEKLVSEAGRLHPRESFAEWTETVRGHSAAWSKVHLDAASEFRGNVVDIVASQTAEMARLFGELKDINYMISHDLKAPLRAISSLATWLLEDHADALEESGKELVELIIKRALRMAGMLEGMLRYARLGRSAPNIEAVDTREVVDFVLETLALGPDIQVSLPGQLPEVPYDRTQLEQVFQNLLENAGKHLGKPEGSVRIRCIDRQGHWEFIVEDNGVGIEERHLTRIFLPLQTIKPRDRVESTGIGLSLVARIVDMHGGRVWATSDVGQGSQFHFTVSKDPANQSVDLT</sequence>
<dbReference type="CDD" id="cd00082">
    <property type="entry name" value="HisKA"/>
    <property type="match status" value="1"/>
</dbReference>
<dbReference type="InterPro" id="IPR016132">
    <property type="entry name" value="Phyto_chromo_attachment"/>
</dbReference>
<dbReference type="InterPro" id="IPR013654">
    <property type="entry name" value="PAS_2"/>
</dbReference>
<dbReference type="Gene3D" id="3.30.450.40">
    <property type="match status" value="1"/>
</dbReference>
<dbReference type="PROSITE" id="PS50109">
    <property type="entry name" value="HIS_KIN"/>
    <property type="match status" value="1"/>
</dbReference>
<evidence type="ECO:0000256" key="9">
    <source>
        <dbReference type="ARBA" id="ARBA00023170"/>
    </source>
</evidence>
<gene>
    <name evidence="12" type="primary">cph1_3</name>
    <name evidence="12" type="ORF">Pan216_55970</name>
</gene>
<keyword evidence="4" id="KW-0600">Photoreceptor protein</keyword>
<evidence type="ECO:0000313" key="13">
    <source>
        <dbReference type="Proteomes" id="UP000317093"/>
    </source>
</evidence>
<dbReference type="InterPro" id="IPR043150">
    <property type="entry name" value="Phytochrome_PHY_sf"/>
</dbReference>
<dbReference type="GO" id="GO:0000156">
    <property type="term" value="F:phosphorelay response regulator activity"/>
    <property type="evidence" value="ECO:0007669"/>
    <property type="project" value="TreeGrafter"/>
</dbReference>
<dbReference type="GO" id="GO:0009881">
    <property type="term" value="F:photoreceptor activity"/>
    <property type="evidence" value="ECO:0007669"/>
    <property type="project" value="UniProtKB-KW"/>
</dbReference>
<keyword evidence="7" id="KW-0418">Kinase</keyword>
<dbReference type="PANTHER" id="PTHR42878">
    <property type="entry name" value="TWO-COMPONENT HISTIDINE KINASE"/>
    <property type="match status" value="1"/>
</dbReference>
<evidence type="ECO:0000256" key="8">
    <source>
        <dbReference type="ARBA" id="ARBA00022991"/>
    </source>
</evidence>
<dbReference type="InterPro" id="IPR005467">
    <property type="entry name" value="His_kinase_dom"/>
</dbReference>
<evidence type="ECO:0000256" key="4">
    <source>
        <dbReference type="ARBA" id="ARBA00022543"/>
    </source>
</evidence>
<dbReference type="SMART" id="SM00065">
    <property type="entry name" value="GAF"/>
    <property type="match status" value="1"/>
</dbReference>
<dbReference type="Pfam" id="PF00360">
    <property type="entry name" value="PHY"/>
    <property type="match status" value="1"/>
</dbReference>
<evidence type="ECO:0000256" key="1">
    <source>
        <dbReference type="ARBA" id="ARBA00000085"/>
    </source>
</evidence>
<protein>
    <recommendedName>
        <fullName evidence="3">histidine kinase</fullName>
        <ecNumber evidence="3">2.7.13.3</ecNumber>
    </recommendedName>
</protein>
<dbReference type="InterPro" id="IPR029016">
    <property type="entry name" value="GAF-like_dom_sf"/>
</dbReference>
<evidence type="ECO:0000313" key="12">
    <source>
        <dbReference type="EMBL" id="QDU64706.1"/>
    </source>
</evidence>
<dbReference type="Gene3D" id="1.10.287.130">
    <property type="match status" value="1"/>
</dbReference>
<dbReference type="SMART" id="SM00387">
    <property type="entry name" value="HATPase_c"/>
    <property type="match status" value="1"/>
</dbReference>
<dbReference type="GO" id="GO:0009584">
    <property type="term" value="P:detection of visible light"/>
    <property type="evidence" value="ECO:0007669"/>
    <property type="project" value="InterPro"/>
</dbReference>
<proteinExistence type="inferred from homology"/>